<dbReference type="Proteomes" id="UP001562425">
    <property type="component" value="Unassembled WGS sequence"/>
</dbReference>
<dbReference type="AlphaFoldDB" id="A0ABD1DHZ2"/>
<proteinExistence type="predicted"/>
<reference evidence="2 3" key="1">
    <citation type="submission" date="2024-05" db="EMBL/GenBank/DDBJ databases">
        <title>Culex pipiens pipiens assembly and annotation.</title>
        <authorList>
            <person name="Alout H."/>
            <person name="Durand T."/>
        </authorList>
    </citation>
    <scope>NUCLEOTIDE SEQUENCE [LARGE SCALE GENOMIC DNA]</scope>
    <source>
        <strain evidence="2">HA-2024</strain>
        <tissue evidence="2">Whole body</tissue>
    </source>
</reference>
<evidence type="ECO:0000313" key="3">
    <source>
        <dbReference type="Proteomes" id="UP001562425"/>
    </source>
</evidence>
<evidence type="ECO:0000313" key="2">
    <source>
        <dbReference type="EMBL" id="KAL1399167.1"/>
    </source>
</evidence>
<evidence type="ECO:0000256" key="1">
    <source>
        <dbReference type="SAM" id="MobiDB-lite"/>
    </source>
</evidence>
<gene>
    <name evidence="2" type="ORF">pipiens_008414</name>
</gene>
<sequence>MKMSVNSAAGPPSLTTTLANPGPPSSGSSQPVSPHQPSPHPLNGTGLWDIPGSHAVTAASGGTAEPPMSLSSLSRLNSMECWDYTIELECLRGPEGEDDDDSAAAGCFQSRRDLGGSPNKVKFEHLDIPMNDRKTVNQRSRRPSGATSH</sequence>
<feature type="region of interest" description="Disordered" evidence="1">
    <location>
        <begin position="94"/>
        <end position="149"/>
    </location>
</feature>
<comment type="caution">
    <text evidence="2">The sequence shown here is derived from an EMBL/GenBank/DDBJ whole genome shotgun (WGS) entry which is preliminary data.</text>
</comment>
<accession>A0ABD1DHZ2</accession>
<feature type="compositionally biased region" description="Basic and acidic residues" evidence="1">
    <location>
        <begin position="121"/>
        <end position="135"/>
    </location>
</feature>
<organism evidence="2 3">
    <name type="scientific">Culex pipiens pipiens</name>
    <name type="common">Northern house mosquito</name>
    <dbReference type="NCBI Taxonomy" id="38569"/>
    <lineage>
        <taxon>Eukaryota</taxon>
        <taxon>Metazoa</taxon>
        <taxon>Ecdysozoa</taxon>
        <taxon>Arthropoda</taxon>
        <taxon>Hexapoda</taxon>
        <taxon>Insecta</taxon>
        <taxon>Pterygota</taxon>
        <taxon>Neoptera</taxon>
        <taxon>Endopterygota</taxon>
        <taxon>Diptera</taxon>
        <taxon>Nematocera</taxon>
        <taxon>Culicoidea</taxon>
        <taxon>Culicidae</taxon>
        <taxon>Culicinae</taxon>
        <taxon>Culicini</taxon>
        <taxon>Culex</taxon>
        <taxon>Culex</taxon>
    </lineage>
</organism>
<feature type="region of interest" description="Disordered" evidence="1">
    <location>
        <begin position="1"/>
        <end position="71"/>
    </location>
</feature>
<protein>
    <submittedName>
        <fullName evidence="2">Uncharacterized protein</fullName>
    </submittedName>
</protein>
<feature type="compositionally biased region" description="Polar residues" evidence="1">
    <location>
        <begin position="1"/>
        <end position="19"/>
    </location>
</feature>
<name>A0ABD1DHZ2_CULPP</name>
<keyword evidence="3" id="KW-1185">Reference proteome</keyword>
<dbReference type="EMBL" id="JBEHCU010005636">
    <property type="protein sequence ID" value="KAL1399167.1"/>
    <property type="molecule type" value="Genomic_DNA"/>
</dbReference>